<dbReference type="SUPFAM" id="SSF56112">
    <property type="entry name" value="Protein kinase-like (PK-like)"/>
    <property type="match status" value="1"/>
</dbReference>
<dbReference type="Proteomes" id="UP000287168">
    <property type="component" value="Unassembled WGS sequence"/>
</dbReference>
<dbReference type="GO" id="GO:0004672">
    <property type="term" value="F:protein kinase activity"/>
    <property type="evidence" value="ECO:0007669"/>
    <property type="project" value="InterPro"/>
</dbReference>
<dbReference type="InterPro" id="IPR011009">
    <property type="entry name" value="Kinase-like_dom_sf"/>
</dbReference>
<feature type="transmembrane region" description="Helical" evidence="2">
    <location>
        <begin position="490"/>
        <end position="510"/>
    </location>
</feature>
<dbReference type="GO" id="GO:0005524">
    <property type="term" value="F:ATP binding"/>
    <property type="evidence" value="ECO:0007669"/>
    <property type="project" value="InterPro"/>
</dbReference>
<gene>
    <name evidence="4" type="ORF">EP867_01180</name>
</gene>
<comment type="similarity">
    <text evidence="1">Belongs to the protein kinase superfamily. ADCK protein kinase family.</text>
</comment>
<accession>A0A444MFV5</accession>
<protein>
    <submittedName>
        <fullName evidence="4">AarF/ABC1/UbiB kinase family protein</fullName>
    </submittedName>
</protein>
<dbReference type="OrthoDB" id="9795390at2"/>
<dbReference type="InterPro" id="IPR000719">
    <property type="entry name" value="Prot_kinase_dom"/>
</dbReference>
<keyword evidence="2" id="KW-1133">Transmembrane helix</keyword>
<comment type="caution">
    <text evidence="4">The sequence shown here is derived from an EMBL/GenBank/DDBJ whole genome shotgun (WGS) entry which is preliminary data.</text>
</comment>
<evidence type="ECO:0000313" key="5">
    <source>
        <dbReference type="Proteomes" id="UP000287168"/>
    </source>
</evidence>
<reference evidence="4 5" key="1">
    <citation type="journal article" date="2015" name="Int. J. Syst. Evol. Microbiol.">
        <title>Gemmobacter intermedius sp. nov., isolated from a white stork (Ciconia ciconia).</title>
        <authorList>
            <person name="Kampfer P."/>
            <person name="Jerzak L."/>
            <person name="Wilharm G."/>
            <person name="Golke J."/>
            <person name="Busse H.J."/>
            <person name="Glaeser S.P."/>
        </authorList>
    </citation>
    <scope>NUCLEOTIDE SEQUENCE [LARGE SCALE GENOMIC DNA]</scope>
    <source>
        <strain evidence="4 5">119/4</strain>
    </source>
</reference>
<keyword evidence="5" id="KW-1185">Reference proteome</keyword>
<keyword evidence="4" id="KW-0418">Kinase</keyword>
<feature type="domain" description="Protein kinase" evidence="3">
    <location>
        <begin position="118"/>
        <end position="483"/>
    </location>
</feature>
<dbReference type="PROSITE" id="PS50011">
    <property type="entry name" value="PROTEIN_KINASE_DOM"/>
    <property type="match status" value="1"/>
</dbReference>
<dbReference type="AlphaFoldDB" id="A0A444MFV5"/>
<proteinExistence type="inferred from homology"/>
<sequence length="541" mass="58155">MGYRVALPLRDARRLAEIVATFTRFGGGWLLERAGLGAGLSNSGGDLTPVKLREALEALGPVFVKLGQILSTRRDLIDDLWADALSQLRAQVTALPWSEMEARAEAALGRPWREVFSEILPEPIGSASIGQVYAAKLIDGTDVVIKITRPDQEERIQADLRLLEYAAARAAALSPGVARYQPAAMVRELARAIRAEFDLTEEAENTEEMAANFAGFPKVRVPKVWSDYSSRDLMVQERIFGTPPSDTAALAAAGLDGPALAAVGAEAFMHSLLVERVFHADPHPGNLFALPDNHMAFIDFGMVGRLTSARQRELMSFLKAIVTADPRAFAKLLLRWSGAENTLAPPASLEAAAGRFIARHSRKGLDLSRAITDIMEMVREEDLALPPDLVLLFKAMATADGTMKLLDPQFDSISAAKPFVARDLLALPKPEELAARLSDFAGAATAFGEEAPELLRAGLTRLSEGKLRAEVSLASGGDIARALEQAARRIAGGLVLAALLLTMGPVLAMAGPQVAGLPLGSWVGIFGLIGGVWHISRRWKL</sequence>
<keyword evidence="2" id="KW-0472">Membrane</keyword>
<evidence type="ECO:0000259" key="3">
    <source>
        <dbReference type="PROSITE" id="PS50011"/>
    </source>
</evidence>
<feature type="transmembrane region" description="Helical" evidence="2">
    <location>
        <begin position="516"/>
        <end position="535"/>
    </location>
</feature>
<dbReference type="CDD" id="cd05121">
    <property type="entry name" value="ABC1_ADCK3-like"/>
    <property type="match status" value="1"/>
</dbReference>
<keyword evidence="4" id="KW-0808">Transferase</keyword>
<evidence type="ECO:0000256" key="1">
    <source>
        <dbReference type="ARBA" id="ARBA00009670"/>
    </source>
</evidence>
<evidence type="ECO:0000256" key="2">
    <source>
        <dbReference type="SAM" id="Phobius"/>
    </source>
</evidence>
<dbReference type="EMBL" id="SBLC01000002">
    <property type="protein sequence ID" value="RWY44591.1"/>
    <property type="molecule type" value="Genomic_DNA"/>
</dbReference>
<dbReference type="Pfam" id="PF03109">
    <property type="entry name" value="ABC1"/>
    <property type="match status" value="1"/>
</dbReference>
<keyword evidence="2" id="KW-0812">Transmembrane</keyword>
<evidence type="ECO:0000313" key="4">
    <source>
        <dbReference type="EMBL" id="RWY44591.1"/>
    </source>
</evidence>
<dbReference type="PANTHER" id="PTHR10566">
    <property type="entry name" value="CHAPERONE-ACTIVITY OF BC1 COMPLEX CABC1 -RELATED"/>
    <property type="match status" value="1"/>
</dbReference>
<dbReference type="InterPro" id="IPR004147">
    <property type="entry name" value="ABC1_dom"/>
</dbReference>
<name>A0A444MFV5_9RHOB</name>
<organism evidence="4 5">
    <name type="scientific">Falsigemmobacter intermedius</name>
    <dbReference type="NCBI Taxonomy" id="1553448"/>
    <lineage>
        <taxon>Bacteria</taxon>
        <taxon>Pseudomonadati</taxon>
        <taxon>Pseudomonadota</taxon>
        <taxon>Alphaproteobacteria</taxon>
        <taxon>Rhodobacterales</taxon>
        <taxon>Paracoccaceae</taxon>
        <taxon>Falsigemmobacter</taxon>
    </lineage>
</organism>
<dbReference type="PANTHER" id="PTHR10566:SF113">
    <property type="entry name" value="PROTEIN ACTIVITY OF BC1 COMPLEX KINASE 7, CHLOROPLASTIC"/>
    <property type="match status" value="1"/>
</dbReference>
<dbReference type="InterPro" id="IPR050154">
    <property type="entry name" value="UbiB_kinase"/>
</dbReference>